<organism evidence="2 3">
    <name type="scientific">Protopolystoma xenopodis</name>
    <dbReference type="NCBI Taxonomy" id="117903"/>
    <lineage>
        <taxon>Eukaryota</taxon>
        <taxon>Metazoa</taxon>
        <taxon>Spiralia</taxon>
        <taxon>Lophotrochozoa</taxon>
        <taxon>Platyhelminthes</taxon>
        <taxon>Monogenea</taxon>
        <taxon>Polyopisthocotylea</taxon>
        <taxon>Polystomatidea</taxon>
        <taxon>Polystomatidae</taxon>
        <taxon>Protopolystoma</taxon>
    </lineage>
</organism>
<evidence type="ECO:0000256" key="1">
    <source>
        <dbReference type="SAM" id="MobiDB-lite"/>
    </source>
</evidence>
<reference evidence="2" key="1">
    <citation type="submission" date="2018-11" db="EMBL/GenBank/DDBJ databases">
        <authorList>
            <consortium name="Pathogen Informatics"/>
        </authorList>
    </citation>
    <scope>NUCLEOTIDE SEQUENCE</scope>
</reference>
<dbReference type="Proteomes" id="UP000784294">
    <property type="component" value="Unassembled WGS sequence"/>
</dbReference>
<evidence type="ECO:0000313" key="3">
    <source>
        <dbReference type="Proteomes" id="UP000784294"/>
    </source>
</evidence>
<name>A0A448X3J2_9PLAT</name>
<proteinExistence type="predicted"/>
<dbReference type="EMBL" id="CAAALY010085017">
    <property type="protein sequence ID" value="VEL27114.1"/>
    <property type="molecule type" value="Genomic_DNA"/>
</dbReference>
<sequence length="65" mass="7738">MTMRREKKKLKRRKMRRGLEAQSPGPHQKDTAQATSRAVLMESFRQLQNRKKNHRKKRSSGGLEY</sequence>
<keyword evidence="3" id="KW-1185">Reference proteome</keyword>
<feature type="compositionally biased region" description="Basic residues" evidence="1">
    <location>
        <begin position="1"/>
        <end position="16"/>
    </location>
</feature>
<protein>
    <submittedName>
        <fullName evidence="2">Uncharacterized protein</fullName>
    </submittedName>
</protein>
<gene>
    <name evidence="2" type="ORF">PXEA_LOCUS20554</name>
</gene>
<dbReference type="AlphaFoldDB" id="A0A448X3J2"/>
<comment type="caution">
    <text evidence="2">The sequence shown here is derived from an EMBL/GenBank/DDBJ whole genome shotgun (WGS) entry which is preliminary data.</text>
</comment>
<evidence type="ECO:0000313" key="2">
    <source>
        <dbReference type="EMBL" id="VEL27114.1"/>
    </source>
</evidence>
<feature type="compositionally biased region" description="Basic residues" evidence="1">
    <location>
        <begin position="48"/>
        <end position="59"/>
    </location>
</feature>
<feature type="region of interest" description="Disordered" evidence="1">
    <location>
        <begin position="1"/>
        <end position="65"/>
    </location>
</feature>
<accession>A0A448X3J2</accession>